<keyword evidence="2" id="KW-1185">Reference proteome</keyword>
<dbReference type="EMBL" id="JAAEDM010000010">
    <property type="protein sequence ID" value="MBR0670698.1"/>
    <property type="molecule type" value="Genomic_DNA"/>
</dbReference>
<name>A0A9X9WU69_9PROT</name>
<organism evidence="1 2">
    <name type="scientific">Neoroseomonas soli</name>
    <dbReference type="NCBI Taxonomy" id="1081025"/>
    <lineage>
        <taxon>Bacteria</taxon>
        <taxon>Pseudomonadati</taxon>
        <taxon>Pseudomonadota</taxon>
        <taxon>Alphaproteobacteria</taxon>
        <taxon>Acetobacterales</taxon>
        <taxon>Acetobacteraceae</taxon>
        <taxon>Neoroseomonas</taxon>
    </lineage>
</organism>
<protein>
    <submittedName>
        <fullName evidence="1">Uncharacterized protein</fullName>
    </submittedName>
</protein>
<sequence length="200" mass="22319">MERLLNEREAIYTQFHGSSAGPAHFFLDQNAEDYAAYYTAMYLIQDTGEAIYTHAKQGFAASSMAAYIEFWGVMQATQIQQDAIVELRRAIVGPQPRLSLGPGWRKLRDFRNLVAGHPANRSHGVPATQRAFMGRTPYRYDRLSYEMFDAAAARNPSPAAGPIPGISHPVVDLRQMISDYESEAVPILGTVLSSLRARWP</sequence>
<dbReference type="AlphaFoldDB" id="A0A9X9WU69"/>
<dbReference type="Proteomes" id="UP001138751">
    <property type="component" value="Unassembled WGS sequence"/>
</dbReference>
<reference evidence="1" key="2">
    <citation type="journal article" date="2021" name="Syst. Appl. Microbiol.">
        <title>Roseomonas hellenica sp. nov., isolated from roots of wild-growing Alkanna tinctoria.</title>
        <authorList>
            <person name="Rat A."/>
            <person name="Naranjo H.D."/>
            <person name="Lebbe L."/>
            <person name="Cnockaert M."/>
            <person name="Krigas N."/>
            <person name="Grigoriadou K."/>
            <person name="Maloupa E."/>
            <person name="Willems A."/>
        </authorList>
    </citation>
    <scope>NUCLEOTIDE SEQUENCE</scope>
    <source>
        <strain evidence="1">LMG 31231</strain>
    </source>
</reference>
<gene>
    <name evidence="1" type="ORF">GXW76_05910</name>
</gene>
<evidence type="ECO:0000313" key="2">
    <source>
        <dbReference type="Proteomes" id="UP001138751"/>
    </source>
</evidence>
<evidence type="ECO:0000313" key="1">
    <source>
        <dbReference type="EMBL" id="MBR0670698.1"/>
    </source>
</evidence>
<accession>A0A9X9WU69</accession>
<comment type="caution">
    <text evidence="1">The sequence shown here is derived from an EMBL/GenBank/DDBJ whole genome shotgun (WGS) entry which is preliminary data.</text>
</comment>
<reference evidence="1" key="1">
    <citation type="submission" date="2020-01" db="EMBL/GenBank/DDBJ databases">
        <authorList>
            <person name="Rat A."/>
        </authorList>
    </citation>
    <scope>NUCLEOTIDE SEQUENCE</scope>
    <source>
        <strain evidence="1">LMG 31231</strain>
    </source>
</reference>
<proteinExistence type="predicted"/>
<dbReference type="RefSeq" id="WP_211861074.1">
    <property type="nucleotide sequence ID" value="NZ_JAAEDM010000010.1"/>
</dbReference>